<proteinExistence type="predicted"/>
<feature type="compositionally biased region" description="Low complexity" evidence="1">
    <location>
        <begin position="1403"/>
        <end position="1426"/>
    </location>
</feature>
<evidence type="ECO:0000256" key="1">
    <source>
        <dbReference type="SAM" id="MobiDB-lite"/>
    </source>
</evidence>
<feature type="compositionally biased region" description="Low complexity" evidence="1">
    <location>
        <begin position="1537"/>
        <end position="1555"/>
    </location>
</feature>
<feature type="compositionally biased region" description="Basic residues" evidence="1">
    <location>
        <begin position="1427"/>
        <end position="1438"/>
    </location>
</feature>
<feature type="transmembrane region" description="Helical" evidence="2">
    <location>
        <begin position="23"/>
        <end position="45"/>
    </location>
</feature>
<evidence type="ECO:0000313" key="3">
    <source>
        <dbReference type="EnsemblMetazoa" id="AEPI001712-PA"/>
    </source>
</evidence>
<feature type="compositionally biased region" description="Polar residues" evidence="1">
    <location>
        <begin position="174"/>
        <end position="187"/>
    </location>
</feature>
<feature type="region of interest" description="Disordered" evidence="1">
    <location>
        <begin position="1114"/>
        <end position="1135"/>
    </location>
</feature>
<feature type="compositionally biased region" description="Polar residues" evidence="1">
    <location>
        <begin position="521"/>
        <end position="532"/>
    </location>
</feature>
<feature type="compositionally biased region" description="Polar residues" evidence="1">
    <location>
        <begin position="882"/>
        <end position="894"/>
    </location>
</feature>
<dbReference type="VEuPathDB" id="VectorBase:AEPI001712"/>
<keyword evidence="2" id="KW-0472">Membrane</keyword>
<protein>
    <submittedName>
        <fullName evidence="3">Uncharacterized protein</fullName>
    </submittedName>
</protein>
<feature type="region of interest" description="Disordered" evidence="1">
    <location>
        <begin position="213"/>
        <end position="237"/>
    </location>
</feature>
<dbReference type="STRING" id="199890.A0A182P476"/>
<dbReference type="GO" id="GO:0005938">
    <property type="term" value="C:cell cortex"/>
    <property type="evidence" value="ECO:0007669"/>
    <property type="project" value="TreeGrafter"/>
</dbReference>
<feature type="region of interest" description="Disordered" evidence="1">
    <location>
        <begin position="921"/>
        <end position="962"/>
    </location>
</feature>
<feature type="compositionally biased region" description="Pro residues" evidence="1">
    <location>
        <begin position="1604"/>
        <end position="1614"/>
    </location>
</feature>
<feature type="compositionally biased region" description="Basic residues" evidence="1">
    <location>
        <begin position="633"/>
        <end position="644"/>
    </location>
</feature>
<feature type="region of interest" description="Disordered" evidence="1">
    <location>
        <begin position="102"/>
        <end position="121"/>
    </location>
</feature>
<dbReference type="GO" id="GO:0035317">
    <property type="term" value="P:imaginal disc-derived wing hair organization"/>
    <property type="evidence" value="ECO:0007669"/>
    <property type="project" value="TreeGrafter"/>
</dbReference>
<feature type="region of interest" description="Disordered" evidence="1">
    <location>
        <begin position="631"/>
        <end position="659"/>
    </location>
</feature>
<feature type="compositionally biased region" description="Pro residues" evidence="1">
    <location>
        <begin position="1565"/>
        <end position="1584"/>
    </location>
</feature>
<keyword evidence="2" id="KW-0812">Transmembrane</keyword>
<feature type="region of interest" description="Disordered" evidence="1">
    <location>
        <begin position="1148"/>
        <end position="1196"/>
    </location>
</feature>
<feature type="compositionally biased region" description="Basic and acidic residues" evidence="1">
    <location>
        <begin position="1383"/>
        <end position="1402"/>
    </location>
</feature>
<feature type="region of interest" description="Disordered" evidence="1">
    <location>
        <begin position="340"/>
        <end position="367"/>
    </location>
</feature>
<feature type="compositionally biased region" description="Low complexity" evidence="1">
    <location>
        <begin position="218"/>
        <end position="228"/>
    </location>
</feature>
<evidence type="ECO:0000256" key="2">
    <source>
        <dbReference type="SAM" id="Phobius"/>
    </source>
</evidence>
<feature type="compositionally biased region" description="Low complexity" evidence="1">
    <location>
        <begin position="486"/>
        <end position="500"/>
    </location>
</feature>
<keyword evidence="4" id="KW-1185">Reference proteome</keyword>
<feature type="compositionally biased region" description="Polar residues" evidence="1">
    <location>
        <begin position="809"/>
        <end position="835"/>
    </location>
</feature>
<dbReference type="EnsemblMetazoa" id="AEPI001712-RA">
    <property type="protein sequence ID" value="AEPI001712-PA"/>
    <property type="gene ID" value="AEPI001712"/>
</dbReference>
<name>A0A182P476_9DIPT</name>
<dbReference type="Proteomes" id="UP000075885">
    <property type="component" value="Unassembled WGS sequence"/>
</dbReference>
<feature type="compositionally biased region" description="Polar residues" evidence="1">
    <location>
        <begin position="1453"/>
        <end position="1466"/>
    </location>
</feature>
<feature type="compositionally biased region" description="Polar residues" evidence="1">
    <location>
        <begin position="1148"/>
        <end position="1157"/>
    </location>
</feature>
<dbReference type="PANTHER" id="PTHR39387:SF1">
    <property type="entry name" value="SHAVENOID, ISOFORM B"/>
    <property type="match status" value="1"/>
</dbReference>
<sequence>VTEVSFASETHIEQQSGLSTKEYIVIAVCSLCLGLIYIASVFLYIHMKKRKSRSGSNEDGSGLKNDYSTYQQNDQVTFGVGMGAAVSPFGGQARASFIGRNALGGSQRQGGGPPVGPHRGLANVGLHAEEMGIVKNNPLLKHFPNLSDNSGFISDNSNSVSEFEDDLTTDVEKQMQTGKHQPKNFSGRTEMDGELRLQQQQQLSQQSALLLHHHHHLQQQQQQLQHQQDPLNSGGQDTECLPEENVSIVEELNNEEKLESMKSIVNGTMRRKLYFNPAYFEPHLLVSPPPAAIEFLNKIREVITIAKYKMSAKRFQPSLNIIPEEMQQSAGSETYAAVQTAPASRRSSLISSRKDSSRKSACSGCPGCEKKTATADPVMVPSSNCKNCGDKQNSIRKWLEDVSSNHGDGIAEVDMYDSKANLLGGGAASEVDGATPTPKPDAGGIANAGFVGEMESLKSQDERTSASDSLPIRPDIKKQPKGQRASKTGSLHSDSSSTSDNETIVANSVKERSSVVRIPSASKSVRSDTSSAPKIVSHSLKSDLASKMSKFGMQDGAGALMKNSSFIYEETRTVQTNQELYMKNTNNSVTNLDTNKMYDKRDLYSIAGSEIYNNPQFEASPVMSHKQLSVAHPAHHHHHGHGGKKGPVNGAGRSHNAPAIAGPLSLAASSSKRQQEVLDQYANVKPMKLRNINQMPDMVYEALAMDQRKIRSWSERHADRFPPAMESLDYAAIDSSDSRFSSIDRHERYRNEKFFHDFLNSDQECNTLGNRSGKNSYSKYQPDSPIYSRKSPHYLIVDYETDSLERVTSKTPMSFNTSTTNSSDLGSQPSPSLSTALPLEEEVEIRNAIYDRVEGFRKDTDTIKTEREAVSIRSDEYEDVPQTTSLVNGGQNATPGKPKKKIPKIKCDTPFQGSITIEVEHSPDDCEQSATDSDQFEPDTLDRKPKKNGSTAKAAVSRHRSNVWETERGRGACSGVESNLTSLPADLNSHFVLKSTGSFKHETSFGSLREIYESKNPKVGAGAAPVRSSLSNLADLDVKSGKLLTLETRHSRRQRTNVGDALIPAPKLVPPDLIPPENAAVGSRQTTLYDHPRLQLKKVEDYGVAPKNLACWTNSEKLSNPPTGPAPKPNFCTNSENYESINSLTAESDSTQFTGISDNDRTGSGASNSNSSSTGKNRNTPGKLPPYSHVHKNPSNQSLYITEKTEYARIDEKQASQDELSGILESYMTLGEMNSKNFLQQVDSKIYDLRSRQSQQQQQQHHQQVMSKAKFIEDIDKIEVLSTKTLSNYSFPINRSSPSINPKDGEDEKPSIYDISGPMPIGSTGSGSPTNTTKVFRVELNQSSNGMQIAMGLRDRVKKSKDLKNAWKKFIGIATAKFNGKSGDPELEKTSDSSDILEKDEGISSLIDDSSGSGAYGSHYQQQQQLLRHHHHHHRKRQQGSVPTAEDGEKPSTSRNITIVRSNSRSSTKEQDSGYMSADSSETKLKGKKIYERFNFSSQSPDGAAGSDGAIIEENKYEICALQQESNEKAPGTPDATGTNRSGSSAGGSSSAGSRSNDKSITRPRSPPPPLPPPNPPPPPPPTATIPTKKPGAAVKVIEKPHSKPPPPPSPPSISSPASSLTTIARTVAMQPGPSRARHQPPNGVFFNTSDAISVRVYSSDDEKFDGSDDASCISDEDDLDSHLDDISESGAESVETHSVFFKNIRKPAHLTVAQGGDRAMAAAVH</sequence>
<evidence type="ECO:0000313" key="4">
    <source>
        <dbReference type="Proteomes" id="UP000075885"/>
    </source>
</evidence>
<reference evidence="3" key="2">
    <citation type="submission" date="2020-05" db="UniProtKB">
        <authorList>
            <consortium name="EnsemblMetazoa"/>
        </authorList>
    </citation>
    <scope>IDENTIFICATION</scope>
    <source>
        <strain evidence="3">Epiroticus2</strain>
    </source>
</reference>
<feature type="region of interest" description="Disordered" evidence="1">
    <location>
        <begin position="157"/>
        <end position="188"/>
    </location>
</feature>
<dbReference type="PANTHER" id="PTHR39387">
    <property type="entry name" value="SHAVENOID, ISOFORM B"/>
    <property type="match status" value="1"/>
</dbReference>
<keyword evidence="2" id="KW-1133">Transmembrane helix</keyword>
<organism evidence="3 4">
    <name type="scientific">Anopheles epiroticus</name>
    <dbReference type="NCBI Taxonomy" id="199890"/>
    <lineage>
        <taxon>Eukaryota</taxon>
        <taxon>Metazoa</taxon>
        <taxon>Ecdysozoa</taxon>
        <taxon>Arthropoda</taxon>
        <taxon>Hexapoda</taxon>
        <taxon>Insecta</taxon>
        <taxon>Pterygota</taxon>
        <taxon>Neoptera</taxon>
        <taxon>Endopterygota</taxon>
        <taxon>Diptera</taxon>
        <taxon>Nematocera</taxon>
        <taxon>Culicoidea</taxon>
        <taxon>Culicidae</taxon>
        <taxon>Anophelinae</taxon>
        <taxon>Anopheles</taxon>
    </lineage>
</organism>
<feature type="region of interest" description="Disordered" evidence="1">
    <location>
        <begin position="882"/>
        <end position="902"/>
    </location>
</feature>
<feature type="region of interest" description="Disordered" evidence="1">
    <location>
        <begin position="806"/>
        <end position="835"/>
    </location>
</feature>
<feature type="region of interest" description="Disordered" evidence="1">
    <location>
        <begin position="1522"/>
        <end position="1623"/>
    </location>
</feature>
<feature type="region of interest" description="Disordered" evidence="1">
    <location>
        <begin position="1378"/>
        <end position="1486"/>
    </location>
</feature>
<accession>A0A182P476</accession>
<feature type="compositionally biased region" description="Low complexity" evidence="1">
    <location>
        <begin position="1162"/>
        <end position="1180"/>
    </location>
</feature>
<feature type="compositionally biased region" description="Basic and acidic residues" evidence="1">
    <location>
        <begin position="455"/>
        <end position="465"/>
    </location>
</feature>
<feature type="region of interest" description="Disordered" evidence="1">
    <location>
        <begin position="427"/>
        <end position="534"/>
    </location>
</feature>
<reference evidence="4" key="1">
    <citation type="submission" date="2013-03" db="EMBL/GenBank/DDBJ databases">
        <title>The Genome Sequence of Anopheles epiroticus epiroticus2.</title>
        <authorList>
            <consortium name="The Broad Institute Genomics Platform"/>
            <person name="Neafsey D.E."/>
            <person name="Howell P."/>
            <person name="Walker B."/>
            <person name="Young S.K."/>
            <person name="Zeng Q."/>
            <person name="Gargeya S."/>
            <person name="Fitzgerald M."/>
            <person name="Haas B."/>
            <person name="Abouelleil A."/>
            <person name="Allen A.W."/>
            <person name="Alvarado L."/>
            <person name="Arachchi H.M."/>
            <person name="Berlin A.M."/>
            <person name="Chapman S.B."/>
            <person name="Gainer-Dewar J."/>
            <person name="Goldberg J."/>
            <person name="Griggs A."/>
            <person name="Gujja S."/>
            <person name="Hansen M."/>
            <person name="Howarth C."/>
            <person name="Imamovic A."/>
            <person name="Ireland A."/>
            <person name="Larimer J."/>
            <person name="McCowan C."/>
            <person name="Murphy C."/>
            <person name="Pearson M."/>
            <person name="Poon T.W."/>
            <person name="Priest M."/>
            <person name="Roberts A."/>
            <person name="Saif S."/>
            <person name="Shea T."/>
            <person name="Sisk P."/>
            <person name="Sykes S."/>
            <person name="Wortman J."/>
            <person name="Nusbaum C."/>
            <person name="Birren B."/>
        </authorList>
    </citation>
    <scope>NUCLEOTIDE SEQUENCE [LARGE SCALE GENOMIC DNA]</scope>
    <source>
        <strain evidence="4">Epiroticus2</strain>
    </source>
</reference>